<protein>
    <recommendedName>
        <fullName evidence="5">PSI-J</fullName>
    </recommendedName>
</protein>
<gene>
    <name evidence="3" type="ORF">FisN_5Lh503</name>
</gene>
<feature type="chain" id="PRO_5013097296" description="PSI-J" evidence="2">
    <location>
        <begin position="17"/>
        <end position="126"/>
    </location>
</feature>
<feature type="signal peptide" evidence="2">
    <location>
        <begin position="1"/>
        <end position="16"/>
    </location>
</feature>
<keyword evidence="4" id="KW-1185">Reference proteome</keyword>
<accession>A0A1Z5KGJ0</accession>
<name>A0A1Z5KGJ0_FISSO</name>
<evidence type="ECO:0000313" key="3">
    <source>
        <dbReference type="EMBL" id="GAX25403.1"/>
    </source>
</evidence>
<comment type="caution">
    <text evidence="3">The sequence shown here is derived from an EMBL/GenBank/DDBJ whole genome shotgun (WGS) entry which is preliminary data.</text>
</comment>
<dbReference type="InParanoid" id="A0A1Z5KGJ0"/>
<dbReference type="AlphaFoldDB" id="A0A1Z5KGJ0"/>
<dbReference type="EMBL" id="BDSP01000223">
    <property type="protein sequence ID" value="GAX25403.1"/>
    <property type="molecule type" value="Genomic_DNA"/>
</dbReference>
<keyword evidence="2" id="KW-0732">Signal</keyword>
<dbReference type="OrthoDB" id="45520at2759"/>
<evidence type="ECO:0000256" key="1">
    <source>
        <dbReference type="SAM" id="MobiDB-lite"/>
    </source>
</evidence>
<organism evidence="3 4">
    <name type="scientific">Fistulifera solaris</name>
    <name type="common">Oleaginous diatom</name>
    <dbReference type="NCBI Taxonomy" id="1519565"/>
    <lineage>
        <taxon>Eukaryota</taxon>
        <taxon>Sar</taxon>
        <taxon>Stramenopiles</taxon>
        <taxon>Ochrophyta</taxon>
        <taxon>Bacillariophyta</taxon>
        <taxon>Bacillariophyceae</taxon>
        <taxon>Bacillariophycidae</taxon>
        <taxon>Naviculales</taxon>
        <taxon>Naviculaceae</taxon>
        <taxon>Fistulifera</taxon>
    </lineage>
</organism>
<dbReference type="Proteomes" id="UP000198406">
    <property type="component" value="Unassembled WGS sequence"/>
</dbReference>
<evidence type="ECO:0000256" key="2">
    <source>
        <dbReference type="SAM" id="SignalP"/>
    </source>
</evidence>
<proteinExistence type="predicted"/>
<evidence type="ECO:0000313" key="4">
    <source>
        <dbReference type="Proteomes" id="UP000198406"/>
    </source>
</evidence>
<sequence length="126" mass="14037">MMHLFRFLLLVSVVSAFTPSTARFGVTKIATSTQQFMFSKDDEKPAPLATMDEPEVKAPSPSASQGSIVKDMNTGEIREVKWKDPAMLANTNLVMDWWAALLIAVPSTLILDDFFHFLPKGMFLVN</sequence>
<reference evidence="3 4" key="1">
    <citation type="journal article" date="2015" name="Plant Cell">
        <title>Oil accumulation by the oleaginous diatom Fistulifera solaris as revealed by the genome and transcriptome.</title>
        <authorList>
            <person name="Tanaka T."/>
            <person name="Maeda Y."/>
            <person name="Veluchamy A."/>
            <person name="Tanaka M."/>
            <person name="Abida H."/>
            <person name="Marechal E."/>
            <person name="Bowler C."/>
            <person name="Muto M."/>
            <person name="Sunaga Y."/>
            <person name="Tanaka M."/>
            <person name="Yoshino T."/>
            <person name="Taniguchi T."/>
            <person name="Fukuda Y."/>
            <person name="Nemoto M."/>
            <person name="Matsumoto M."/>
            <person name="Wong P.S."/>
            <person name="Aburatani S."/>
            <person name="Fujibuchi W."/>
        </authorList>
    </citation>
    <scope>NUCLEOTIDE SEQUENCE [LARGE SCALE GENOMIC DNA]</scope>
    <source>
        <strain evidence="3 4">JPCC DA0580</strain>
    </source>
</reference>
<feature type="region of interest" description="Disordered" evidence="1">
    <location>
        <begin position="44"/>
        <end position="68"/>
    </location>
</feature>
<evidence type="ECO:0008006" key="5">
    <source>
        <dbReference type="Google" id="ProtNLM"/>
    </source>
</evidence>